<dbReference type="GO" id="GO:0016705">
    <property type="term" value="F:oxidoreductase activity, acting on paired donors, with incorporation or reduction of molecular oxygen"/>
    <property type="evidence" value="ECO:0007669"/>
    <property type="project" value="UniProtKB-ARBA"/>
</dbReference>
<dbReference type="Proteomes" id="UP000182110">
    <property type="component" value="Unassembled WGS sequence"/>
</dbReference>
<protein>
    <submittedName>
        <fullName evidence="6">Rieske (2Fe-2S) domain-containing protein</fullName>
    </submittedName>
</protein>
<organism evidence="6 7">
    <name type="scientific">Peribacillus simplex</name>
    <dbReference type="NCBI Taxonomy" id="1478"/>
    <lineage>
        <taxon>Bacteria</taxon>
        <taxon>Bacillati</taxon>
        <taxon>Bacillota</taxon>
        <taxon>Bacilli</taxon>
        <taxon>Bacillales</taxon>
        <taxon>Bacillaceae</taxon>
        <taxon>Peribacillus</taxon>
    </lineage>
</organism>
<dbReference type="Gene3D" id="2.102.10.10">
    <property type="entry name" value="Rieske [2Fe-2S] iron-sulphur domain"/>
    <property type="match status" value="1"/>
</dbReference>
<evidence type="ECO:0000256" key="3">
    <source>
        <dbReference type="ARBA" id="ARBA00023004"/>
    </source>
</evidence>
<evidence type="ECO:0000313" key="7">
    <source>
        <dbReference type="Proteomes" id="UP000182110"/>
    </source>
</evidence>
<dbReference type="InterPro" id="IPR017941">
    <property type="entry name" value="Rieske_2Fe-2S"/>
</dbReference>
<comment type="caution">
    <text evidence="6">The sequence shown here is derived from an EMBL/GenBank/DDBJ whole genome shotgun (WGS) entry which is preliminary data.</text>
</comment>
<keyword evidence="4" id="KW-0411">Iron-sulfur</keyword>
<keyword evidence="1" id="KW-0001">2Fe-2S</keyword>
<dbReference type="InterPro" id="IPR036922">
    <property type="entry name" value="Rieske_2Fe-2S_sf"/>
</dbReference>
<evidence type="ECO:0000313" key="6">
    <source>
        <dbReference type="EMBL" id="CEG24537.1"/>
    </source>
</evidence>
<evidence type="ECO:0000256" key="4">
    <source>
        <dbReference type="ARBA" id="ARBA00023014"/>
    </source>
</evidence>
<dbReference type="CDD" id="cd03528">
    <property type="entry name" value="Rieske_RO_ferredoxin"/>
    <property type="match status" value="1"/>
</dbReference>
<dbReference type="GO" id="GO:0051537">
    <property type="term" value="F:2 iron, 2 sulfur cluster binding"/>
    <property type="evidence" value="ECO:0007669"/>
    <property type="project" value="UniProtKB-KW"/>
</dbReference>
<keyword evidence="2" id="KW-0479">Metal-binding</keyword>
<dbReference type="RefSeq" id="WP_048680354.1">
    <property type="nucleotide sequence ID" value="NZ_CCXW01000002.1"/>
</dbReference>
<name>A0AAN2PB06_9BACI</name>
<reference evidence="6 7" key="1">
    <citation type="journal article" date="2014" name="Genome Announc.">
        <title>Genome Sequence of Bacillus simplex Strain P558, Isolated from a Human Fecal Sample.</title>
        <authorList>
            <person name="Croce O."/>
            <person name="Hugon P."/>
            <person name="Lagier J.C."/>
            <person name="Bibi F."/>
            <person name="Robert C."/>
            <person name="Azhar E.I."/>
            <person name="Raoult D."/>
            <person name="Fournier P.E."/>
        </authorList>
    </citation>
    <scope>NUCLEOTIDE SEQUENCE [LARGE SCALE GENOMIC DNA]</scope>
    <source>
        <strain evidence="6 7">P558</strain>
    </source>
</reference>
<dbReference type="GO" id="GO:0046872">
    <property type="term" value="F:metal ion binding"/>
    <property type="evidence" value="ECO:0007669"/>
    <property type="project" value="UniProtKB-KW"/>
</dbReference>
<evidence type="ECO:0000256" key="1">
    <source>
        <dbReference type="ARBA" id="ARBA00022714"/>
    </source>
</evidence>
<dbReference type="PANTHER" id="PTHR21496:SF23">
    <property type="entry name" value="3-PHENYLPROPIONATE_CINNAMIC ACID DIOXYGENASE FERREDOXIN SUBUNIT"/>
    <property type="match status" value="1"/>
</dbReference>
<evidence type="ECO:0000259" key="5">
    <source>
        <dbReference type="PROSITE" id="PS51296"/>
    </source>
</evidence>
<proteinExistence type="predicted"/>
<dbReference type="EMBL" id="CCXW01000002">
    <property type="protein sequence ID" value="CEG24537.1"/>
    <property type="molecule type" value="Genomic_DNA"/>
</dbReference>
<gene>
    <name evidence="6" type="ORF">BN1180_05352</name>
</gene>
<dbReference type="GO" id="GO:0004497">
    <property type="term" value="F:monooxygenase activity"/>
    <property type="evidence" value="ECO:0007669"/>
    <property type="project" value="UniProtKB-ARBA"/>
</dbReference>
<dbReference type="Pfam" id="PF00355">
    <property type="entry name" value="Rieske"/>
    <property type="match status" value="1"/>
</dbReference>
<keyword evidence="7" id="KW-1185">Reference proteome</keyword>
<dbReference type="SUPFAM" id="SSF50022">
    <property type="entry name" value="ISP domain"/>
    <property type="match status" value="1"/>
</dbReference>
<evidence type="ECO:0000256" key="2">
    <source>
        <dbReference type="ARBA" id="ARBA00022723"/>
    </source>
</evidence>
<sequence>MKFTNVCKLSDLPDDEGLKVVEGNTAVAVFKVNGEVFATQDRCSHAKWSLSEGGYLEGDVIVCSLHMGKFCARTGEVKMAPPWKPLEKYPVRVDGDDVYVAFEDGYFEEQEANAQGASKR</sequence>
<feature type="domain" description="Rieske" evidence="5">
    <location>
        <begin position="4"/>
        <end position="100"/>
    </location>
</feature>
<accession>A0AAN2PB06</accession>
<dbReference type="AlphaFoldDB" id="A0AAN2PB06"/>
<dbReference type="PROSITE" id="PS51296">
    <property type="entry name" value="RIESKE"/>
    <property type="match status" value="1"/>
</dbReference>
<dbReference type="PANTHER" id="PTHR21496">
    <property type="entry name" value="FERREDOXIN-RELATED"/>
    <property type="match status" value="1"/>
</dbReference>
<keyword evidence="3" id="KW-0408">Iron</keyword>